<sequence>MDWLKNFRYKQNLTISQMAIELGVSKSLYEKVEYGDRNPSANFIKKFKDRFPDEDINIFFNSK</sequence>
<dbReference type="InterPro" id="IPR010982">
    <property type="entry name" value="Lambda_DNA-bd_dom_sf"/>
</dbReference>
<dbReference type="GO" id="GO:0003677">
    <property type="term" value="F:DNA binding"/>
    <property type="evidence" value="ECO:0007669"/>
    <property type="project" value="InterPro"/>
</dbReference>
<protein>
    <submittedName>
        <fullName evidence="2">Helix-turn-helix transcriptional regulator</fullName>
    </submittedName>
</protein>
<dbReference type="PROSITE" id="PS50943">
    <property type="entry name" value="HTH_CROC1"/>
    <property type="match status" value="1"/>
</dbReference>
<keyword evidence="3" id="KW-1185">Reference proteome</keyword>
<dbReference type="SMART" id="SM00530">
    <property type="entry name" value="HTH_XRE"/>
    <property type="match status" value="1"/>
</dbReference>
<proteinExistence type="predicted"/>
<gene>
    <name evidence="2" type="ORF">H8718_17015</name>
</gene>
<dbReference type="InterPro" id="IPR001387">
    <property type="entry name" value="Cro/C1-type_HTH"/>
</dbReference>
<dbReference type="CDD" id="cd00093">
    <property type="entry name" value="HTH_XRE"/>
    <property type="match status" value="1"/>
</dbReference>
<dbReference type="AlphaFoldDB" id="A0A926EIV7"/>
<organism evidence="2 3">
    <name type="scientific">Zhenhengia yiwuensis</name>
    <dbReference type="NCBI Taxonomy" id="2763666"/>
    <lineage>
        <taxon>Bacteria</taxon>
        <taxon>Bacillati</taxon>
        <taxon>Bacillota</taxon>
        <taxon>Clostridia</taxon>
        <taxon>Lachnospirales</taxon>
        <taxon>Lachnospiraceae</taxon>
        <taxon>Zhenhengia</taxon>
    </lineage>
</organism>
<dbReference type="SUPFAM" id="SSF47413">
    <property type="entry name" value="lambda repressor-like DNA-binding domains"/>
    <property type="match status" value="1"/>
</dbReference>
<evidence type="ECO:0000313" key="2">
    <source>
        <dbReference type="EMBL" id="MBC8581209.1"/>
    </source>
</evidence>
<dbReference type="Gene3D" id="1.10.260.40">
    <property type="entry name" value="lambda repressor-like DNA-binding domains"/>
    <property type="match status" value="1"/>
</dbReference>
<reference evidence="2" key="1">
    <citation type="submission" date="2020-08" db="EMBL/GenBank/DDBJ databases">
        <title>Genome public.</title>
        <authorList>
            <person name="Liu C."/>
            <person name="Sun Q."/>
        </authorList>
    </citation>
    <scope>NUCLEOTIDE SEQUENCE</scope>
    <source>
        <strain evidence="2">NSJ-12</strain>
    </source>
</reference>
<evidence type="ECO:0000313" key="3">
    <source>
        <dbReference type="Proteomes" id="UP000655830"/>
    </source>
</evidence>
<dbReference type="RefSeq" id="WP_249334016.1">
    <property type="nucleotide sequence ID" value="NZ_JACRSY010000040.1"/>
</dbReference>
<accession>A0A926EIV7</accession>
<dbReference type="Proteomes" id="UP000655830">
    <property type="component" value="Unassembled WGS sequence"/>
</dbReference>
<feature type="domain" description="HTH cro/C1-type" evidence="1">
    <location>
        <begin position="4"/>
        <end position="46"/>
    </location>
</feature>
<dbReference type="Pfam" id="PF01381">
    <property type="entry name" value="HTH_3"/>
    <property type="match status" value="1"/>
</dbReference>
<name>A0A926EIV7_9FIRM</name>
<evidence type="ECO:0000259" key="1">
    <source>
        <dbReference type="PROSITE" id="PS50943"/>
    </source>
</evidence>
<comment type="caution">
    <text evidence="2">The sequence shown here is derived from an EMBL/GenBank/DDBJ whole genome shotgun (WGS) entry which is preliminary data.</text>
</comment>
<dbReference type="EMBL" id="JACRSY010000040">
    <property type="protein sequence ID" value="MBC8581209.1"/>
    <property type="molecule type" value="Genomic_DNA"/>
</dbReference>